<dbReference type="Proteomes" id="UP001444071">
    <property type="component" value="Unassembled WGS sequence"/>
</dbReference>
<feature type="non-terminal residue" evidence="3">
    <location>
        <position position="1"/>
    </location>
</feature>
<name>A0ABV0WKU7_9TELE</name>
<sequence>EELKKLRDESHIDSLKQELEKERSRRIELEQKVNDAIKSGLEDSPSQTPKPPSPQPSVSSSTEKQKETLSNSFLKWLYDRFGGYIEDFRFQPEETTVEPEEPLSARRLTENMRRLKRGFRPVTNFMRNLSALSSWYSVYTSAIAFIVVGVLSKTLNTP</sequence>
<feature type="region of interest" description="Disordered" evidence="1">
    <location>
        <begin position="17"/>
        <end position="66"/>
    </location>
</feature>
<protein>
    <submittedName>
        <fullName evidence="3">GRAM domain-containing protein 4</fullName>
    </submittedName>
</protein>
<keyword evidence="2" id="KW-0812">Transmembrane</keyword>
<evidence type="ECO:0000256" key="1">
    <source>
        <dbReference type="SAM" id="MobiDB-lite"/>
    </source>
</evidence>
<feature type="transmembrane region" description="Helical" evidence="2">
    <location>
        <begin position="129"/>
        <end position="151"/>
    </location>
</feature>
<dbReference type="EMBL" id="JAHRIM010054328">
    <property type="protein sequence ID" value="MEQ2270016.1"/>
    <property type="molecule type" value="Genomic_DNA"/>
</dbReference>
<evidence type="ECO:0000256" key="2">
    <source>
        <dbReference type="SAM" id="Phobius"/>
    </source>
</evidence>
<dbReference type="InterPro" id="IPR037847">
    <property type="entry name" value="GRAMDC4"/>
</dbReference>
<evidence type="ECO:0000313" key="4">
    <source>
        <dbReference type="Proteomes" id="UP001444071"/>
    </source>
</evidence>
<gene>
    <name evidence="3" type="primary">GRAMD4_4</name>
    <name evidence="3" type="ORF">XENORESO_013673</name>
</gene>
<keyword evidence="2" id="KW-1133">Transmembrane helix</keyword>
<comment type="caution">
    <text evidence="3">The sequence shown here is derived from an EMBL/GenBank/DDBJ whole genome shotgun (WGS) entry which is preliminary data.</text>
</comment>
<reference evidence="3 4" key="1">
    <citation type="submission" date="2021-06" db="EMBL/GenBank/DDBJ databases">
        <authorList>
            <person name="Palmer J.M."/>
        </authorList>
    </citation>
    <scope>NUCLEOTIDE SEQUENCE [LARGE SCALE GENOMIC DNA]</scope>
    <source>
        <strain evidence="3 4">XR_2019</strain>
        <tissue evidence="3">Muscle</tissue>
    </source>
</reference>
<feature type="compositionally biased region" description="Basic and acidic residues" evidence="1">
    <location>
        <begin position="17"/>
        <end position="35"/>
    </location>
</feature>
<organism evidence="3 4">
    <name type="scientific">Xenotaenia resolanae</name>
    <dbReference type="NCBI Taxonomy" id="208358"/>
    <lineage>
        <taxon>Eukaryota</taxon>
        <taxon>Metazoa</taxon>
        <taxon>Chordata</taxon>
        <taxon>Craniata</taxon>
        <taxon>Vertebrata</taxon>
        <taxon>Euteleostomi</taxon>
        <taxon>Actinopterygii</taxon>
        <taxon>Neopterygii</taxon>
        <taxon>Teleostei</taxon>
        <taxon>Neoteleostei</taxon>
        <taxon>Acanthomorphata</taxon>
        <taxon>Ovalentaria</taxon>
        <taxon>Atherinomorphae</taxon>
        <taxon>Cyprinodontiformes</taxon>
        <taxon>Goodeidae</taxon>
        <taxon>Xenotaenia</taxon>
    </lineage>
</organism>
<evidence type="ECO:0000313" key="3">
    <source>
        <dbReference type="EMBL" id="MEQ2270016.1"/>
    </source>
</evidence>
<keyword evidence="4" id="KW-1185">Reference proteome</keyword>
<dbReference type="PANTHER" id="PTHR37402">
    <property type="entry name" value="GRAM DOMAIN-CONTAINING PROTEIN 4"/>
    <property type="match status" value="1"/>
</dbReference>
<proteinExistence type="predicted"/>
<keyword evidence="2" id="KW-0472">Membrane</keyword>
<accession>A0ABV0WKU7</accession>
<dbReference type="PANTHER" id="PTHR37402:SF1">
    <property type="entry name" value="GRAM DOMAIN-CONTAINING PROTEIN 4"/>
    <property type="match status" value="1"/>
</dbReference>